<dbReference type="InterPro" id="IPR001173">
    <property type="entry name" value="Glyco_trans_2-like"/>
</dbReference>
<organism evidence="6 7">
    <name type="scientific">Reichenbachiella agarivorans</name>
    <dbReference type="NCBI Taxonomy" id="2979464"/>
    <lineage>
        <taxon>Bacteria</taxon>
        <taxon>Pseudomonadati</taxon>
        <taxon>Bacteroidota</taxon>
        <taxon>Cytophagia</taxon>
        <taxon>Cytophagales</taxon>
        <taxon>Reichenbachiellaceae</taxon>
        <taxon>Reichenbachiella</taxon>
    </lineage>
</organism>
<feature type="transmembrane region" description="Helical" evidence="4">
    <location>
        <begin position="6"/>
        <end position="25"/>
    </location>
</feature>
<dbReference type="GO" id="GO:0016757">
    <property type="term" value="F:glycosyltransferase activity"/>
    <property type="evidence" value="ECO:0007669"/>
    <property type="project" value="UniProtKB-KW"/>
</dbReference>
<dbReference type="RefSeq" id="WP_262308298.1">
    <property type="nucleotide sequence ID" value="NZ_CP106679.1"/>
</dbReference>
<evidence type="ECO:0000256" key="4">
    <source>
        <dbReference type="SAM" id="Phobius"/>
    </source>
</evidence>
<gene>
    <name evidence="6" type="ORF">N6H18_10855</name>
</gene>
<name>A0ABY6CK37_9BACT</name>
<keyword evidence="2 6" id="KW-0328">Glycosyltransferase</keyword>
<keyword evidence="4" id="KW-0812">Transmembrane</keyword>
<evidence type="ECO:0000313" key="6">
    <source>
        <dbReference type="EMBL" id="UXP30852.1"/>
    </source>
</evidence>
<comment type="similarity">
    <text evidence="1">Belongs to the glycosyltransferase 2 family.</text>
</comment>
<keyword evidence="7" id="KW-1185">Reference proteome</keyword>
<dbReference type="SUPFAM" id="SSF53448">
    <property type="entry name" value="Nucleotide-diphospho-sugar transferases"/>
    <property type="match status" value="1"/>
</dbReference>
<dbReference type="Gene3D" id="3.90.550.10">
    <property type="entry name" value="Spore Coat Polysaccharide Biosynthesis Protein SpsA, Chain A"/>
    <property type="match status" value="1"/>
</dbReference>
<keyword evidence="4" id="KW-1133">Transmembrane helix</keyword>
<keyword evidence="4" id="KW-0472">Membrane</keyword>
<evidence type="ECO:0000313" key="7">
    <source>
        <dbReference type="Proteomes" id="UP001065174"/>
    </source>
</evidence>
<evidence type="ECO:0000256" key="3">
    <source>
        <dbReference type="ARBA" id="ARBA00022679"/>
    </source>
</evidence>
<reference evidence="6" key="1">
    <citation type="submission" date="2022-09" db="EMBL/GenBank/DDBJ databases">
        <title>Comparative genomics and taxonomic characterization of three novel marine species of genus Reichenbachiella exhibiting antioxidant and polysaccharide degradation activities.</title>
        <authorList>
            <person name="Muhammad N."/>
            <person name="Lee Y.-J."/>
            <person name="Ko J."/>
            <person name="Kim S.-G."/>
        </authorList>
    </citation>
    <scope>NUCLEOTIDE SEQUENCE</scope>
    <source>
        <strain evidence="6">BKB1-1</strain>
    </source>
</reference>
<protein>
    <submittedName>
        <fullName evidence="6">Glycosyltransferase</fullName>
        <ecNumber evidence="6">2.4.-.-</ecNumber>
    </submittedName>
</protein>
<accession>A0ABY6CK37</accession>
<dbReference type="EC" id="2.4.-.-" evidence="6"/>
<sequence>MMGWEVLLWLVVGSSVLLNLILLVYHPSIQMDEWSGELPKVSILIAVRNESSNVASLCQTLGQLDYPIEKLQILIGDDASEDDTWMLFKKYAPSHVDIIPFEREKTGQNGKQRVLKSLVARVTGEVVLMTDADMLINSSWVRAMVQYTQENQLMTGVTLVKEINILSKFSKSGLGAQSIFDQVHGRV</sequence>
<dbReference type="Proteomes" id="UP001065174">
    <property type="component" value="Chromosome"/>
</dbReference>
<dbReference type="PANTHER" id="PTHR43630">
    <property type="entry name" value="POLY-BETA-1,6-N-ACETYL-D-GLUCOSAMINE SYNTHASE"/>
    <property type="match status" value="1"/>
</dbReference>
<proteinExistence type="inferred from homology"/>
<evidence type="ECO:0000259" key="5">
    <source>
        <dbReference type="Pfam" id="PF00535"/>
    </source>
</evidence>
<keyword evidence="3 6" id="KW-0808">Transferase</keyword>
<evidence type="ECO:0000256" key="2">
    <source>
        <dbReference type="ARBA" id="ARBA00022676"/>
    </source>
</evidence>
<dbReference type="InterPro" id="IPR029044">
    <property type="entry name" value="Nucleotide-diphossugar_trans"/>
</dbReference>
<evidence type="ECO:0000256" key="1">
    <source>
        <dbReference type="ARBA" id="ARBA00006739"/>
    </source>
</evidence>
<feature type="domain" description="Glycosyltransferase 2-like" evidence="5">
    <location>
        <begin position="42"/>
        <end position="153"/>
    </location>
</feature>
<dbReference type="Pfam" id="PF00535">
    <property type="entry name" value="Glycos_transf_2"/>
    <property type="match status" value="1"/>
</dbReference>
<dbReference type="EMBL" id="CP106679">
    <property type="protein sequence ID" value="UXP30852.1"/>
    <property type="molecule type" value="Genomic_DNA"/>
</dbReference>
<dbReference type="PANTHER" id="PTHR43630:SF1">
    <property type="entry name" value="POLY-BETA-1,6-N-ACETYL-D-GLUCOSAMINE SYNTHASE"/>
    <property type="match status" value="1"/>
</dbReference>